<evidence type="ECO:0000313" key="1">
    <source>
        <dbReference type="EMBL" id="KAF6036559.1"/>
    </source>
</evidence>
<dbReference type="Proteomes" id="UP000593567">
    <property type="component" value="Unassembled WGS sequence"/>
</dbReference>
<comment type="caution">
    <text evidence="1">The sequence shown here is derived from an EMBL/GenBank/DDBJ whole genome shotgun (WGS) entry which is preliminary data.</text>
</comment>
<dbReference type="SUPFAM" id="SSF53067">
    <property type="entry name" value="Actin-like ATPase domain"/>
    <property type="match status" value="1"/>
</dbReference>
<dbReference type="OrthoDB" id="10264182at2759"/>
<dbReference type="InterPro" id="IPR043129">
    <property type="entry name" value="ATPase_NBD"/>
</dbReference>
<dbReference type="Gene3D" id="3.30.420.40">
    <property type="match status" value="1"/>
</dbReference>
<gene>
    <name evidence="1" type="ORF">EB796_005126</name>
</gene>
<reference evidence="1" key="1">
    <citation type="submission" date="2020-06" db="EMBL/GenBank/DDBJ databases">
        <title>Draft genome of Bugula neritina, a colonial animal packing powerful symbionts and potential medicines.</title>
        <authorList>
            <person name="Rayko M."/>
        </authorList>
    </citation>
    <scope>NUCLEOTIDE SEQUENCE [LARGE SCALE GENOMIC DNA]</scope>
    <source>
        <strain evidence="1">Kwan_BN1</strain>
    </source>
</reference>
<sequence>MLVIEAKYSANIKMIGIKDASLGVDIGTTSTKLVVAGIKNLNQCDGSSNSAVAQRDGTAQNSIFIDFNAEQKYQQPKISEDSFTSENLDTRNEQCPQSIISALASCIDKAMANYSNQLKDSLQKISICGQMHGVILWCRG</sequence>
<keyword evidence="2" id="KW-1185">Reference proteome</keyword>
<protein>
    <submittedName>
        <fullName evidence="1">Uncharacterized protein</fullName>
    </submittedName>
</protein>
<organism evidence="1 2">
    <name type="scientific">Bugula neritina</name>
    <name type="common">Brown bryozoan</name>
    <name type="synonym">Sertularia neritina</name>
    <dbReference type="NCBI Taxonomy" id="10212"/>
    <lineage>
        <taxon>Eukaryota</taxon>
        <taxon>Metazoa</taxon>
        <taxon>Spiralia</taxon>
        <taxon>Lophotrochozoa</taxon>
        <taxon>Bryozoa</taxon>
        <taxon>Gymnolaemata</taxon>
        <taxon>Cheilostomatida</taxon>
        <taxon>Flustrina</taxon>
        <taxon>Buguloidea</taxon>
        <taxon>Bugulidae</taxon>
        <taxon>Bugula</taxon>
    </lineage>
</organism>
<accession>A0A7J7KD33</accession>
<dbReference type="AlphaFoldDB" id="A0A7J7KD33"/>
<evidence type="ECO:0000313" key="2">
    <source>
        <dbReference type="Proteomes" id="UP000593567"/>
    </source>
</evidence>
<name>A0A7J7KD33_BUGNE</name>
<dbReference type="EMBL" id="VXIV02000702">
    <property type="protein sequence ID" value="KAF6036559.1"/>
    <property type="molecule type" value="Genomic_DNA"/>
</dbReference>
<proteinExistence type="predicted"/>